<name>A0A9W8AI80_9FUNG</name>
<organism evidence="12 13">
    <name type="scientific">Dispira parvispora</name>
    <dbReference type="NCBI Taxonomy" id="1520584"/>
    <lineage>
        <taxon>Eukaryota</taxon>
        <taxon>Fungi</taxon>
        <taxon>Fungi incertae sedis</taxon>
        <taxon>Zoopagomycota</taxon>
        <taxon>Kickxellomycotina</taxon>
        <taxon>Dimargaritomycetes</taxon>
        <taxon>Dimargaritales</taxon>
        <taxon>Dimargaritaceae</taxon>
        <taxon>Dispira</taxon>
    </lineage>
</organism>
<evidence type="ECO:0000256" key="2">
    <source>
        <dbReference type="ARBA" id="ARBA00004434"/>
    </source>
</evidence>
<evidence type="ECO:0000256" key="10">
    <source>
        <dbReference type="ARBA" id="ARBA00023136"/>
    </source>
</evidence>
<keyword evidence="7" id="KW-0999">Mitochondrion inner membrane</keyword>
<keyword evidence="8 11" id="KW-1133">Transmembrane helix</keyword>
<comment type="subcellular location">
    <subcellularLocation>
        <location evidence="2">Mitochondrion inner membrane</location>
        <topology evidence="2">Single-pass membrane protein</topology>
    </subcellularLocation>
</comment>
<evidence type="ECO:0000256" key="4">
    <source>
        <dbReference type="ARBA" id="ARBA00015368"/>
    </source>
</evidence>
<dbReference type="GO" id="GO:0033617">
    <property type="term" value="P:mitochondrial respiratory chain complex IV assembly"/>
    <property type="evidence" value="ECO:0007669"/>
    <property type="project" value="TreeGrafter"/>
</dbReference>
<gene>
    <name evidence="12" type="primary">COX16</name>
    <name evidence="12" type="ORF">IWQ62_005697</name>
</gene>
<dbReference type="GO" id="GO:0005743">
    <property type="term" value="C:mitochondrial inner membrane"/>
    <property type="evidence" value="ECO:0007669"/>
    <property type="project" value="UniProtKB-SubCell"/>
</dbReference>
<dbReference type="AlphaFoldDB" id="A0A9W8AI80"/>
<keyword evidence="6 11" id="KW-0812">Transmembrane</keyword>
<evidence type="ECO:0000256" key="9">
    <source>
        <dbReference type="ARBA" id="ARBA00023128"/>
    </source>
</evidence>
<evidence type="ECO:0000256" key="5">
    <source>
        <dbReference type="ARBA" id="ARBA00019222"/>
    </source>
</evidence>
<keyword evidence="9" id="KW-0496">Mitochondrion</keyword>
<dbReference type="Pfam" id="PF14138">
    <property type="entry name" value="COX16"/>
    <property type="match status" value="1"/>
</dbReference>
<feature type="transmembrane region" description="Helical" evidence="11">
    <location>
        <begin position="26"/>
        <end position="48"/>
    </location>
</feature>
<dbReference type="EMBL" id="JANBPY010002510">
    <property type="protein sequence ID" value="KAJ1954690.1"/>
    <property type="molecule type" value="Genomic_DNA"/>
</dbReference>
<comment type="similarity">
    <text evidence="3">Belongs to the COX16 family.</text>
</comment>
<evidence type="ECO:0000256" key="11">
    <source>
        <dbReference type="SAM" id="Phobius"/>
    </source>
</evidence>
<evidence type="ECO:0000313" key="13">
    <source>
        <dbReference type="Proteomes" id="UP001150925"/>
    </source>
</evidence>
<keyword evidence="13" id="KW-1185">Reference proteome</keyword>
<evidence type="ECO:0000256" key="7">
    <source>
        <dbReference type="ARBA" id="ARBA00022792"/>
    </source>
</evidence>
<dbReference type="InterPro" id="IPR020164">
    <property type="entry name" value="Cyt_c_Oxase_assmbl_COX16"/>
</dbReference>
<accession>A0A9W8AI80</accession>
<dbReference type="OrthoDB" id="5516033at2759"/>
<proteinExistence type="inferred from homology"/>
<dbReference type="Proteomes" id="UP001150925">
    <property type="component" value="Unassembled WGS sequence"/>
</dbReference>
<comment type="function">
    <text evidence="1">Required for the assembly of the mitochondrial respiratory chain complex IV (CIV), also known as cytochrome c oxidase. May participate in merging the COX1 and COX2 assembly lines.</text>
</comment>
<evidence type="ECO:0000256" key="3">
    <source>
        <dbReference type="ARBA" id="ARBA00008370"/>
    </source>
</evidence>
<evidence type="ECO:0000256" key="6">
    <source>
        <dbReference type="ARBA" id="ARBA00022692"/>
    </source>
</evidence>
<reference evidence="12" key="1">
    <citation type="submission" date="2022-07" db="EMBL/GenBank/DDBJ databases">
        <title>Phylogenomic reconstructions and comparative analyses of Kickxellomycotina fungi.</title>
        <authorList>
            <person name="Reynolds N.K."/>
            <person name="Stajich J.E."/>
            <person name="Barry K."/>
            <person name="Grigoriev I.V."/>
            <person name="Crous P."/>
            <person name="Smith M.E."/>
        </authorList>
    </citation>
    <scope>NUCLEOTIDE SEQUENCE</scope>
    <source>
        <strain evidence="12">RSA 1196</strain>
    </source>
</reference>
<evidence type="ECO:0000313" key="12">
    <source>
        <dbReference type="EMBL" id="KAJ1954690.1"/>
    </source>
</evidence>
<sequence>MRTFQQRSWGKWQYSRYYQRTASHPFLYFGLPFISSIVLGSFALTPFARTRYELNEMHSAKPINEDEFKLKINKRPLSLQEEYWRLQEKDLDNWSNKRVERPPGEEE</sequence>
<comment type="caution">
    <text evidence="12">The sequence shown here is derived from an EMBL/GenBank/DDBJ whole genome shotgun (WGS) entry which is preliminary data.</text>
</comment>
<protein>
    <recommendedName>
        <fullName evidence="4">Cytochrome c oxidase assembly protein COX16, mitochondrial</fullName>
    </recommendedName>
    <alternativeName>
        <fullName evidence="5">Cytochrome c oxidase assembly protein cox16, mitochondrial</fullName>
    </alternativeName>
</protein>
<keyword evidence="10 11" id="KW-0472">Membrane</keyword>
<dbReference type="PANTHER" id="PTHR17130:SF14">
    <property type="entry name" value="CYTOCHROME C OXIDASE ASSEMBLY PROTEIN COX16 HOMOLOG, MITOCHONDRIAL"/>
    <property type="match status" value="1"/>
</dbReference>
<dbReference type="PANTHER" id="PTHR17130">
    <property type="entry name" value="MITOCHONDRIAL OUTER MEMBRANE PROTEIN 25"/>
    <property type="match status" value="1"/>
</dbReference>
<evidence type="ECO:0000256" key="1">
    <source>
        <dbReference type="ARBA" id="ARBA00002490"/>
    </source>
</evidence>
<evidence type="ECO:0000256" key="8">
    <source>
        <dbReference type="ARBA" id="ARBA00022989"/>
    </source>
</evidence>